<sequence>MRYIFVGYVVAEVAAFWAMTALLGFGWAFLITLLATGVGYAMLGRRARNLGTDVRKAMRQEIAPGKPLTDSALFGVAALLTVLPGVVSTVVGLLLMTRPARTALRPVVAATAARRATRMTEQLTVVDLGGGPAGGRGFGFGHHDYIDGSVDADIVDTTVRNPDGSVYVDIPQLPRAARD</sequence>
<dbReference type="RefSeq" id="WP_062392858.1">
    <property type="nucleotide sequence ID" value="NZ_CP011853.1"/>
</dbReference>
<dbReference type="Pfam" id="PF04186">
    <property type="entry name" value="FxsA"/>
    <property type="match status" value="1"/>
</dbReference>
<dbReference type="PANTHER" id="PTHR35335">
    <property type="entry name" value="UPF0716 PROTEIN FXSA"/>
    <property type="match status" value="1"/>
</dbReference>
<dbReference type="GO" id="GO:0016020">
    <property type="term" value="C:membrane"/>
    <property type="evidence" value="ECO:0007669"/>
    <property type="project" value="InterPro"/>
</dbReference>
<dbReference type="EMBL" id="CP011853">
    <property type="protein sequence ID" value="ALG84859.1"/>
    <property type="molecule type" value="Genomic_DNA"/>
</dbReference>
<dbReference type="STRING" id="1136941.ACH46_10555"/>
<keyword evidence="3" id="KW-1185">Reference proteome</keyword>
<evidence type="ECO:0000313" key="3">
    <source>
        <dbReference type="Proteomes" id="UP000063789"/>
    </source>
</evidence>
<organism evidence="2 3">
    <name type="scientific">Gordonia phthalatica</name>
    <dbReference type="NCBI Taxonomy" id="1136941"/>
    <lineage>
        <taxon>Bacteria</taxon>
        <taxon>Bacillati</taxon>
        <taxon>Actinomycetota</taxon>
        <taxon>Actinomycetes</taxon>
        <taxon>Mycobacteriales</taxon>
        <taxon>Gordoniaceae</taxon>
        <taxon>Gordonia</taxon>
    </lineage>
</organism>
<keyword evidence="1" id="KW-0472">Membrane</keyword>
<dbReference type="AlphaFoldDB" id="A0A0N9NBF1"/>
<dbReference type="Proteomes" id="UP000063789">
    <property type="component" value="Chromosome"/>
</dbReference>
<reference evidence="3" key="1">
    <citation type="submission" date="2015-06" db="EMBL/GenBank/DDBJ databases">
        <title>Complete genome sequence and metabolic analysis of phthalate degradation pathway in Gordonia sp. QH-11.</title>
        <authorList>
            <person name="Jin D."/>
            <person name="Kong X."/>
            <person name="Bai Z."/>
        </authorList>
    </citation>
    <scope>NUCLEOTIDE SEQUENCE [LARGE SCALE GENOMIC DNA]</scope>
    <source>
        <strain evidence="3">QH-11</strain>
    </source>
</reference>
<reference evidence="2 3" key="2">
    <citation type="journal article" date="2017" name="Int. J. Syst. Evol. Microbiol.">
        <title>Gordonia phthalatica sp. nov., a di-n-butyl phthalate-degrading bacterium isolated from activated sludge.</title>
        <authorList>
            <person name="Jin D."/>
            <person name="Kong X."/>
            <person name="Jia M."/>
            <person name="Yu X."/>
            <person name="Wang X."/>
            <person name="Zhuang X."/>
            <person name="Deng Y."/>
            <person name="Bai Z."/>
        </authorList>
    </citation>
    <scope>NUCLEOTIDE SEQUENCE [LARGE SCALE GENOMIC DNA]</scope>
    <source>
        <strain evidence="2 3">QH-11</strain>
    </source>
</reference>
<keyword evidence="1" id="KW-0812">Transmembrane</keyword>
<feature type="transmembrane region" description="Helical" evidence="1">
    <location>
        <begin position="72"/>
        <end position="95"/>
    </location>
</feature>
<dbReference type="InterPro" id="IPR007313">
    <property type="entry name" value="FxsA"/>
</dbReference>
<proteinExistence type="predicted"/>
<name>A0A0N9NBF1_9ACTN</name>
<dbReference type="PATRIC" id="fig|1136941.3.peg.2146"/>
<evidence type="ECO:0000313" key="2">
    <source>
        <dbReference type="EMBL" id="ALG84859.1"/>
    </source>
</evidence>
<accession>A0A0N9NBF1</accession>
<dbReference type="OrthoDB" id="4559973at2"/>
<keyword evidence="1" id="KW-1133">Transmembrane helix</keyword>
<dbReference type="NCBIfam" id="NF008528">
    <property type="entry name" value="PRK11463.1-2"/>
    <property type="match status" value="1"/>
</dbReference>
<dbReference type="PANTHER" id="PTHR35335:SF1">
    <property type="entry name" value="UPF0716 PROTEIN FXSA"/>
    <property type="match status" value="1"/>
</dbReference>
<dbReference type="KEGG" id="goq:ACH46_10555"/>
<gene>
    <name evidence="2" type="ORF">ACH46_10555</name>
</gene>
<protein>
    <submittedName>
        <fullName evidence="2">FxsA cytoplasmic membrane protein</fullName>
    </submittedName>
</protein>
<evidence type="ECO:0000256" key="1">
    <source>
        <dbReference type="SAM" id="Phobius"/>
    </source>
</evidence>
<feature type="transmembrane region" description="Helical" evidence="1">
    <location>
        <begin position="21"/>
        <end position="43"/>
    </location>
</feature>